<dbReference type="PROSITE" id="PS50995">
    <property type="entry name" value="HTH_MARR_2"/>
    <property type="match status" value="1"/>
</dbReference>
<dbReference type="EMBL" id="CP081201">
    <property type="protein sequence ID" value="UXZ97937.1"/>
    <property type="molecule type" value="Genomic_DNA"/>
</dbReference>
<sequence>MNADWARDLLFKTRRWPQVVEPFKIRQNAPMKNDKDIHPEAAVAPGYLANHAERVFNRATDAALRSHGISLTLLGPLLWLAWRGPMLQRDLVKASAVKQPAMVATLDKLEAAGLIQRSVVATNKRAANVSITARGQEVAALGKQVLLDTNARGLEGFSPEEATVFVTLLQRFIGNLEE</sequence>
<dbReference type="RefSeq" id="WP_231675566.1">
    <property type="nucleotide sequence ID" value="NZ_CP081201.1"/>
</dbReference>
<gene>
    <name evidence="5" type="ORF">K3169_08670</name>
</gene>
<keyword evidence="2" id="KW-0238">DNA-binding</keyword>
<dbReference type="Proteomes" id="UP001063228">
    <property type="component" value="Chromosome"/>
</dbReference>
<evidence type="ECO:0000256" key="1">
    <source>
        <dbReference type="ARBA" id="ARBA00023015"/>
    </source>
</evidence>
<reference evidence="5" key="1">
    <citation type="submission" date="2021-08" db="EMBL/GenBank/DDBJ databases">
        <title>Complete genome sequence of Pseudomonas phytophila.</title>
        <authorList>
            <person name="Weir B.S."/>
            <person name="Templeton M.D."/>
            <person name="Arshed S."/>
            <person name="Andersen M.T."/>
            <person name="Jayaraman J."/>
        </authorList>
    </citation>
    <scope>NUCLEOTIDE SEQUENCE</scope>
    <source>
        <strain evidence="5">ICMP 23753</strain>
    </source>
</reference>
<proteinExistence type="predicted"/>
<dbReference type="InterPro" id="IPR036388">
    <property type="entry name" value="WH-like_DNA-bd_sf"/>
</dbReference>
<dbReference type="InterPro" id="IPR036390">
    <property type="entry name" value="WH_DNA-bd_sf"/>
</dbReference>
<keyword evidence="1" id="KW-0805">Transcription regulation</keyword>
<protein>
    <submittedName>
        <fullName evidence="5">MarR family transcriptional regulator</fullName>
    </submittedName>
</protein>
<dbReference type="Gene3D" id="1.10.10.10">
    <property type="entry name" value="Winged helix-like DNA-binding domain superfamily/Winged helix DNA-binding domain"/>
    <property type="match status" value="1"/>
</dbReference>
<dbReference type="InterPro" id="IPR000835">
    <property type="entry name" value="HTH_MarR-typ"/>
</dbReference>
<dbReference type="SUPFAM" id="SSF46785">
    <property type="entry name" value="Winged helix' DNA-binding domain"/>
    <property type="match status" value="1"/>
</dbReference>
<accession>A0ABY6FJ30</accession>
<dbReference type="Pfam" id="PF01047">
    <property type="entry name" value="MarR"/>
    <property type="match status" value="1"/>
</dbReference>
<dbReference type="SMART" id="SM00347">
    <property type="entry name" value="HTH_MARR"/>
    <property type="match status" value="1"/>
</dbReference>
<organism evidence="5 6">
    <name type="scientific">Pseudomonas phytophila</name>
    <dbReference type="NCBI Taxonomy" id="2867264"/>
    <lineage>
        <taxon>Bacteria</taxon>
        <taxon>Pseudomonadati</taxon>
        <taxon>Pseudomonadota</taxon>
        <taxon>Gammaproteobacteria</taxon>
        <taxon>Pseudomonadales</taxon>
        <taxon>Pseudomonadaceae</taxon>
        <taxon>Pseudomonas</taxon>
    </lineage>
</organism>
<dbReference type="PANTHER" id="PTHR42756">
    <property type="entry name" value="TRANSCRIPTIONAL REGULATOR, MARR"/>
    <property type="match status" value="1"/>
</dbReference>
<evidence type="ECO:0000313" key="5">
    <source>
        <dbReference type="EMBL" id="UXZ97937.1"/>
    </source>
</evidence>
<name>A0ABY6FJ30_9PSED</name>
<evidence type="ECO:0000256" key="2">
    <source>
        <dbReference type="ARBA" id="ARBA00023125"/>
    </source>
</evidence>
<keyword evidence="3" id="KW-0804">Transcription</keyword>
<evidence type="ECO:0000256" key="3">
    <source>
        <dbReference type="ARBA" id="ARBA00023163"/>
    </source>
</evidence>
<feature type="domain" description="HTH marR-type" evidence="4">
    <location>
        <begin position="42"/>
        <end position="174"/>
    </location>
</feature>
<keyword evidence="6" id="KW-1185">Reference proteome</keyword>
<evidence type="ECO:0000259" key="4">
    <source>
        <dbReference type="PROSITE" id="PS50995"/>
    </source>
</evidence>
<dbReference type="PRINTS" id="PR00598">
    <property type="entry name" value="HTHMARR"/>
</dbReference>
<evidence type="ECO:0000313" key="6">
    <source>
        <dbReference type="Proteomes" id="UP001063228"/>
    </source>
</evidence>
<dbReference type="PANTHER" id="PTHR42756:SF1">
    <property type="entry name" value="TRANSCRIPTIONAL REPRESSOR OF EMRAB OPERON"/>
    <property type="match status" value="1"/>
</dbReference>